<evidence type="ECO:0000313" key="2">
    <source>
        <dbReference type="Proteomes" id="UP000790709"/>
    </source>
</evidence>
<dbReference type="Proteomes" id="UP000790709">
    <property type="component" value="Unassembled WGS sequence"/>
</dbReference>
<accession>A0ACB8B1Y1</accession>
<reference evidence="1" key="1">
    <citation type="journal article" date="2021" name="New Phytol.">
        <title>Evolutionary innovations through gain and loss of genes in the ectomycorrhizal Boletales.</title>
        <authorList>
            <person name="Wu G."/>
            <person name="Miyauchi S."/>
            <person name="Morin E."/>
            <person name="Kuo A."/>
            <person name="Drula E."/>
            <person name="Varga T."/>
            <person name="Kohler A."/>
            <person name="Feng B."/>
            <person name="Cao Y."/>
            <person name="Lipzen A."/>
            <person name="Daum C."/>
            <person name="Hundley H."/>
            <person name="Pangilinan J."/>
            <person name="Johnson J."/>
            <person name="Barry K."/>
            <person name="LaButti K."/>
            <person name="Ng V."/>
            <person name="Ahrendt S."/>
            <person name="Min B."/>
            <person name="Choi I.G."/>
            <person name="Park H."/>
            <person name="Plett J.M."/>
            <person name="Magnuson J."/>
            <person name="Spatafora J.W."/>
            <person name="Nagy L.G."/>
            <person name="Henrissat B."/>
            <person name="Grigoriev I.V."/>
            <person name="Yang Z.L."/>
            <person name="Xu J."/>
            <person name="Martin F.M."/>
        </authorList>
    </citation>
    <scope>NUCLEOTIDE SEQUENCE</scope>
    <source>
        <strain evidence="1">KUC20120723A-06</strain>
    </source>
</reference>
<keyword evidence="2" id="KW-1185">Reference proteome</keyword>
<gene>
    <name evidence="1" type="ORF">BV22DRAFT_993513</name>
</gene>
<dbReference type="EMBL" id="MU266745">
    <property type="protein sequence ID" value="KAH7918707.1"/>
    <property type="molecule type" value="Genomic_DNA"/>
</dbReference>
<evidence type="ECO:0000313" key="1">
    <source>
        <dbReference type="EMBL" id="KAH7918707.1"/>
    </source>
</evidence>
<organism evidence="1 2">
    <name type="scientific">Leucogyrophana mollusca</name>
    <dbReference type="NCBI Taxonomy" id="85980"/>
    <lineage>
        <taxon>Eukaryota</taxon>
        <taxon>Fungi</taxon>
        <taxon>Dikarya</taxon>
        <taxon>Basidiomycota</taxon>
        <taxon>Agaricomycotina</taxon>
        <taxon>Agaricomycetes</taxon>
        <taxon>Agaricomycetidae</taxon>
        <taxon>Boletales</taxon>
        <taxon>Boletales incertae sedis</taxon>
        <taxon>Leucogyrophana</taxon>
    </lineage>
</organism>
<feature type="non-terminal residue" evidence="1">
    <location>
        <position position="218"/>
    </location>
</feature>
<comment type="caution">
    <text evidence="1">The sequence shown here is derived from an EMBL/GenBank/DDBJ whole genome shotgun (WGS) entry which is preliminary data.</text>
</comment>
<name>A0ACB8B1Y1_9AGAM</name>
<sequence>MIANAISFKHPVHKVYRKLPPPLEELDDILAFIFTGPCAPTLDDFKRTPLLVRRNKVASALEWLKLNHADYTDLFVDYDQLSRYPEDGPPVVVDYRYADTNKRQEATSVHDQEQNDGTDEGPCPFVVHGITGQEYNDLPLRSLKALALRHLQEGGKVLAIGHEADPESLYNNPQLYPQMFPWLFPYGLGGIGAPSHKGKLSNMRHKRQLLMYHDKRFQ</sequence>
<proteinExistence type="predicted"/>
<protein>
    <submittedName>
        <fullName evidence="1">Uncharacterized protein</fullName>
    </submittedName>
</protein>